<dbReference type="RefSeq" id="XP_503295.2">
    <property type="nucleotide sequence ID" value="XM_503295.2"/>
</dbReference>
<evidence type="ECO:0000313" key="1">
    <source>
        <dbReference type="EMBL" id="AOW04660.1"/>
    </source>
</evidence>
<evidence type="ECO:0000313" key="2">
    <source>
        <dbReference type="EMBL" id="RDW23149.1"/>
    </source>
</evidence>
<organism evidence="1 3">
    <name type="scientific">Yarrowia lipolytica</name>
    <name type="common">Candida lipolytica</name>
    <dbReference type="NCBI Taxonomy" id="4952"/>
    <lineage>
        <taxon>Eukaryota</taxon>
        <taxon>Fungi</taxon>
        <taxon>Dikarya</taxon>
        <taxon>Ascomycota</taxon>
        <taxon>Saccharomycotina</taxon>
        <taxon>Dipodascomycetes</taxon>
        <taxon>Dipodascales</taxon>
        <taxon>Dipodascales incertae sedis</taxon>
        <taxon>Yarrowia</taxon>
    </lineage>
</organism>
<dbReference type="KEGG" id="yli:2910803"/>
<dbReference type="VEuPathDB" id="FungiDB:YALI0_D25916g"/>
<dbReference type="EMBL" id="CP017556">
    <property type="protein sequence ID" value="AOW04660.1"/>
    <property type="molecule type" value="Genomic_DNA"/>
</dbReference>
<evidence type="ECO:0000313" key="4">
    <source>
        <dbReference type="Proteomes" id="UP000256601"/>
    </source>
</evidence>
<dbReference type="VEuPathDB" id="FungiDB:YALI1_D34270g"/>
<name>A0A1H6PUB4_YARLL</name>
<proteinExistence type="predicted"/>
<gene>
    <name evidence="2" type="ORF">B0I71DRAFT_169051</name>
    <name evidence="1" type="ORF">YALI1_D34270g</name>
</gene>
<sequence length="154" mass="17650">MTYFIIHTLHVISWHSNEHGATTKREQTYHSLRIPTDPGWKTDEDCLQYLKITCTGINVYGNYKLKRQTSPVLYDLEGQLWPQVNERGLLGSASNPVYLIEQMERNTSGINKRLDVISAQVESLAREVALSNKLMLDLVQKMDPFVLVEGEQTK</sequence>
<accession>A0A1H6PUB4</accession>
<dbReference type="OrthoDB" id="10281764at2759"/>
<protein>
    <submittedName>
        <fullName evidence="1">Uncharacterized protein</fullName>
    </submittedName>
</protein>
<evidence type="ECO:0000313" key="3">
    <source>
        <dbReference type="Proteomes" id="UP000182444"/>
    </source>
</evidence>
<reference evidence="1 3" key="1">
    <citation type="journal article" date="2016" name="PLoS ONE">
        <title>Sequence Assembly of Yarrowia lipolytica Strain W29/CLIB89 Shows Transposable Element Diversity.</title>
        <authorList>
            <person name="Magnan C."/>
            <person name="Yu J."/>
            <person name="Chang I."/>
            <person name="Jahn E."/>
            <person name="Kanomata Y."/>
            <person name="Wu J."/>
            <person name="Zeller M."/>
            <person name="Oakes M."/>
            <person name="Baldi P."/>
            <person name="Sandmeyer S."/>
        </authorList>
    </citation>
    <scope>NUCLEOTIDE SEQUENCE [LARGE SCALE GENOMIC DNA]</scope>
    <source>
        <strain evidence="1">CLIB89</strain>
        <strain evidence="3">CLIB89(W29)</strain>
    </source>
</reference>
<dbReference type="GeneID" id="2910803"/>
<dbReference type="Proteomes" id="UP000256601">
    <property type="component" value="Unassembled WGS sequence"/>
</dbReference>
<dbReference type="AlphaFoldDB" id="A0A1H6PUB4"/>
<dbReference type="EMBL" id="KZ859108">
    <property type="protein sequence ID" value="RDW23149.1"/>
    <property type="molecule type" value="Genomic_DNA"/>
</dbReference>
<reference evidence="2 4" key="2">
    <citation type="submission" date="2018-07" db="EMBL/GenBank/DDBJ databases">
        <title>Draft Genome Assemblies for Five Robust Yarrowia lipolytica Strains Exhibiting High Lipid Production and Pentose Sugar Utilization and Sugar Alcohol Secretion from Undetoxified Lignocellulosic Biomass Hydrolysates.</title>
        <authorList>
            <consortium name="DOE Joint Genome Institute"/>
            <person name="Walker C."/>
            <person name="Ryu S."/>
            <person name="Na H."/>
            <person name="Zane M."/>
            <person name="LaButti K."/>
            <person name="Lipzen A."/>
            <person name="Haridas S."/>
            <person name="Barry K."/>
            <person name="Grigoriev I.V."/>
            <person name="Quarterman J."/>
            <person name="Slininger P."/>
            <person name="Dien B."/>
            <person name="Trinh C.T."/>
        </authorList>
    </citation>
    <scope>NUCLEOTIDE SEQUENCE [LARGE SCALE GENOMIC DNA]</scope>
    <source>
        <strain evidence="2 4">YB392</strain>
    </source>
</reference>
<dbReference type="Proteomes" id="UP000182444">
    <property type="component" value="Chromosome 1D"/>
</dbReference>